<organism evidence="1 2">
    <name type="scientific">Paralvinella palmiformis</name>
    <dbReference type="NCBI Taxonomy" id="53620"/>
    <lineage>
        <taxon>Eukaryota</taxon>
        <taxon>Metazoa</taxon>
        <taxon>Spiralia</taxon>
        <taxon>Lophotrochozoa</taxon>
        <taxon>Annelida</taxon>
        <taxon>Polychaeta</taxon>
        <taxon>Sedentaria</taxon>
        <taxon>Canalipalpata</taxon>
        <taxon>Terebellida</taxon>
        <taxon>Terebelliformia</taxon>
        <taxon>Alvinellidae</taxon>
        <taxon>Paralvinella</taxon>
    </lineage>
</organism>
<keyword evidence="2" id="KW-1185">Reference proteome</keyword>
<dbReference type="AlphaFoldDB" id="A0AAD9J3D6"/>
<evidence type="ECO:0000313" key="2">
    <source>
        <dbReference type="Proteomes" id="UP001208570"/>
    </source>
</evidence>
<accession>A0AAD9J3D6</accession>
<dbReference type="Proteomes" id="UP001208570">
    <property type="component" value="Unassembled WGS sequence"/>
</dbReference>
<comment type="caution">
    <text evidence="1">The sequence shown here is derived from an EMBL/GenBank/DDBJ whole genome shotgun (WGS) entry which is preliminary data.</text>
</comment>
<protein>
    <submittedName>
        <fullName evidence="1">Uncharacterized protein</fullName>
    </submittedName>
</protein>
<name>A0AAD9J3D6_9ANNE</name>
<gene>
    <name evidence="1" type="ORF">LSH36_691g01003</name>
</gene>
<proteinExistence type="predicted"/>
<reference evidence="1" key="1">
    <citation type="journal article" date="2023" name="Mol. Biol. Evol.">
        <title>Third-Generation Sequencing Reveals the Adaptive Role of the Epigenome in Three Deep-Sea Polychaetes.</title>
        <authorList>
            <person name="Perez M."/>
            <person name="Aroh O."/>
            <person name="Sun Y."/>
            <person name="Lan Y."/>
            <person name="Juniper S.K."/>
            <person name="Young C.R."/>
            <person name="Angers B."/>
            <person name="Qian P.Y."/>
        </authorList>
    </citation>
    <scope>NUCLEOTIDE SEQUENCE</scope>
    <source>
        <strain evidence="1">P08H-3</strain>
    </source>
</reference>
<evidence type="ECO:0000313" key="1">
    <source>
        <dbReference type="EMBL" id="KAK2145266.1"/>
    </source>
</evidence>
<dbReference type="EMBL" id="JAODUP010000691">
    <property type="protein sequence ID" value="KAK2145266.1"/>
    <property type="molecule type" value="Genomic_DNA"/>
</dbReference>
<sequence length="67" mass="7421">MQCPATVHDLCSKFSRGLQNHIYPPQPGANITACIARKENPLESAFCEMHCLDPEYQETGLTGETVK</sequence>